<organism evidence="7 8">
    <name type="scientific">Halocynthiibacter halioticoli</name>
    <dbReference type="NCBI Taxonomy" id="2986804"/>
    <lineage>
        <taxon>Bacteria</taxon>
        <taxon>Pseudomonadati</taxon>
        <taxon>Pseudomonadota</taxon>
        <taxon>Alphaproteobacteria</taxon>
        <taxon>Rhodobacterales</taxon>
        <taxon>Paracoccaceae</taxon>
        <taxon>Halocynthiibacter</taxon>
    </lineage>
</organism>
<proteinExistence type="predicted"/>
<evidence type="ECO:0000256" key="6">
    <source>
        <dbReference type="SAM" id="Phobius"/>
    </source>
</evidence>
<keyword evidence="8" id="KW-1185">Reference proteome</keyword>
<reference evidence="7" key="1">
    <citation type="submission" date="2022-10" db="EMBL/GenBank/DDBJ databases">
        <authorList>
            <person name="Yue Y."/>
        </authorList>
    </citation>
    <scope>NUCLEOTIDE SEQUENCE</scope>
    <source>
        <strain evidence="7">Z654</strain>
    </source>
</reference>
<name>A0AAE3IZL4_9RHOB</name>
<evidence type="ECO:0000256" key="5">
    <source>
        <dbReference type="ARBA" id="ARBA00023136"/>
    </source>
</evidence>
<dbReference type="NCBIfam" id="TIGR00374">
    <property type="entry name" value="flippase-like domain"/>
    <property type="match status" value="1"/>
</dbReference>
<feature type="transmembrane region" description="Helical" evidence="6">
    <location>
        <begin position="148"/>
        <end position="177"/>
    </location>
</feature>
<accession>A0AAE3IZL4</accession>
<feature type="transmembrane region" description="Helical" evidence="6">
    <location>
        <begin position="239"/>
        <end position="261"/>
    </location>
</feature>
<feature type="transmembrane region" description="Helical" evidence="6">
    <location>
        <begin position="301"/>
        <end position="322"/>
    </location>
</feature>
<gene>
    <name evidence="7" type="ORF">OH136_11925</name>
</gene>
<feature type="transmembrane region" description="Helical" evidence="6">
    <location>
        <begin position="215"/>
        <end position="233"/>
    </location>
</feature>
<dbReference type="PANTHER" id="PTHR39087">
    <property type="entry name" value="UPF0104 MEMBRANE PROTEIN MJ1595"/>
    <property type="match status" value="1"/>
</dbReference>
<feature type="transmembrane region" description="Helical" evidence="6">
    <location>
        <begin position="273"/>
        <end position="295"/>
    </location>
</feature>
<evidence type="ECO:0000313" key="8">
    <source>
        <dbReference type="Proteomes" id="UP001208041"/>
    </source>
</evidence>
<feature type="transmembrane region" description="Helical" evidence="6">
    <location>
        <begin position="23"/>
        <end position="43"/>
    </location>
</feature>
<dbReference type="PANTHER" id="PTHR39087:SF2">
    <property type="entry name" value="UPF0104 MEMBRANE PROTEIN MJ1595"/>
    <property type="match status" value="1"/>
</dbReference>
<dbReference type="GO" id="GO:0005886">
    <property type="term" value="C:plasma membrane"/>
    <property type="evidence" value="ECO:0007669"/>
    <property type="project" value="UniProtKB-SubCell"/>
</dbReference>
<keyword evidence="4 6" id="KW-1133">Transmembrane helix</keyword>
<evidence type="ECO:0000256" key="3">
    <source>
        <dbReference type="ARBA" id="ARBA00022692"/>
    </source>
</evidence>
<dbReference type="Proteomes" id="UP001208041">
    <property type="component" value="Unassembled WGS sequence"/>
</dbReference>
<protein>
    <submittedName>
        <fullName evidence="7">Flippase-like domain-containing protein</fullName>
    </submittedName>
</protein>
<sequence>MRTKSDIKTFATTVFTSKWRDPVMFAGLLLLVLIGLIGLAAATGWEETLSHLESLTFWQISLLLLLSLANYGLRGIRWHVFAHRLDLPLSLFQSLRHFFGGFAMSVTPARVGELVRIRWIGRETGASPERTAPLAIVDRASDLSAMAILLAIALVFAAGGPKGAIVVAAFAIIAAIIATNPRIFSACVTRFYRITGVFPRFFVRVRRASQTLAQFSHFPTVAMTLLCGLAGWFAEGYAFFILLQWMGADIGLATCIVIFVFSTLAGGLTGAPGGIGGAEAAMIALLSLEGVPISLSVPATAVIRLTTLWFAIALGLAIFPLAERISKRGPYALEK</sequence>
<evidence type="ECO:0000313" key="7">
    <source>
        <dbReference type="EMBL" id="MCV6825262.1"/>
    </source>
</evidence>
<dbReference type="RefSeq" id="WP_263954112.1">
    <property type="nucleotide sequence ID" value="NZ_JAOYFC010000002.1"/>
</dbReference>
<dbReference type="AlphaFoldDB" id="A0AAE3IZL4"/>
<evidence type="ECO:0000256" key="2">
    <source>
        <dbReference type="ARBA" id="ARBA00022475"/>
    </source>
</evidence>
<evidence type="ECO:0000256" key="1">
    <source>
        <dbReference type="ARBA" id="ARBA00004651"/>
    </source>
</evidence>
<keyword evidence="5 6" id="KW-0472">Membrane</keyword>
<dbReference type="InterPro" id="IPR022791">
    <property type="entry name" value="L-PG_synthase/AglD"/>
</dbReference>
<comment type="subcellular location">
    <subcellularLocation>
        <location evidence="1">Cell membrane</location>
        <topology evidence="1">Multi-pass membrane protein</topology>
    </subcellularLocation>
</comment>
<comment type="caution">
    <text evidence="7">The sequence shown here is derived from an EMBL/GenBank/DDBJ whole genome shotgun (WGS) entry which is preliminary data.</text>
</comment>
<dbReference type="Pfam" id="PF03706">
    <property type="entry name" value="LPG_synthase_TM"/>
    <property type="match status" value="1"/>
</dbReference>
<feature type="transmembrane region" description="Helical" evidence="6">
    <location>
        <begin position="55"/>
        <end position="73"/>
    </location>
</feature>
<dbReference type="EMBL" id="JAOYFC010000002">
    <property type="protein sequence ID" value="MCV6825262.1"/>
    <property type="molecule type" value="Genomic_DNA"/>
</dbReference>
<keyword evidence="2" id="KW-1003">Cell membrane</keyword>
<keyword evidence="3 6" id="KW-0812">Transmembrane</keyword>
<evidence type="ECO:0000256" key="4">
    <source>
        <dbReference type="ARBA" id="ARBA00022989"/>
    </source>
</evidence>